<dbReference type="InterPro" id="IPR041581">
    <property type="entry name" value="Glyoxalase_6"/>
</dbReference>
<dbReference type="EMBL" id="BAAAZO010000004">
    <property type="protein sequence ID" value="GAA3612402.1"/>
    <property type="molecule type" value="Genomic_DNA"/>
</dbReference>
<protein>
    <recommendedName>
        <fullName evidence="1">Glyoxalase-like domain-containing protein</fullName>
    </recommendedName>
</protein>
<sequence>MTIFLDFPIHQFGPGVEFWRRVTGSRLSAPRGGDGEFVTLLPSTGDAYLRAQALGSGPARLHLDLHVDPERRADAVAQAVALGASPVLRGGEHDVLTSPGGYTFCFVPWEGERAVPSPEDNTRLDQLCLDIPPALWDSESRFWSGLTGWELHPLGDSAFIRLRQPAGLPVKLLLQRLDDAGAAGGAVTSHLDLAAPGRATLAPAHAAAGAVVGPANEEWTVMTDPLGRPYCLTGRTP</sequence>
<dbReference type="PANTHER" id="PTHR35908:SF1">
    <property type="entry name" value="CONSERVED PROTEIN"/>
    <property type="match status" value="1"/>
</dbReference>
<name>A0ABP6ZL44_9ACTN</name>
<accession>A0ABP6ZL44</accession>
<evidence type="ECO:0000313" key="2">
    <source>
        <dbReference type="EMBL" id="GAA3612402.1"/>
    </source>
</evidence>
<reference evidence="3" key="1">
    <citation type="journal article" date="2019" name="Int. J. Syst. Evol. Microbiol.">
        <title>The Global Catalogue of Microorganisms (GCM) 10K type strain sequencing project: providing services to taxonomists for standard genome sequencing and annotation.</title>
        <authorList>
            <consortium name="The Broad Institute Genomics Platform"/>
            <consortium name="The Broad Institute Genome Sequencing Center for Infectious Disease"/>
            <person name="Wu L."/>
            <person name="Ma J."/>
        </authorList>
    </citation>
    <scope>NUCLEOTIDE SEQUENCE [LARGE SCALE GENOMIC DNA]</scope>
    <source>
        <strain evidence="3">JCM 16902</strain>
    </source>
</reference>
<gene>
    <name evidence="2" type="ORF">GCM10022223_30610</name>
</gene>
<keyword evidence="3" id="KW-1185">Reference proteome</keyword>
<feature type="domain" description="Glyoxalase-like" evidence="1">
    <location>
        <begin position="136"/>
        <end position="233"/>
    </location>
</feature>
<dbReference type="Gene3D" id="3.10.180.10">
    <property type="entry name" value="2,3-Dihydroxybiphenyl 1,2-Dioxygenase, domain 1"/>
    <property type="match status" value="2"/>
</dbReference>
<dbReference type="Pfam" id="PF18029">
    <property type="entry name" value="Glyoxalase_6"/>
    <property type="match status" value="2"/>
</dbReference>
<dbReference type="PANTHER" id="PTHR35908">
    <property type="entry name" value="HYPOTHETICAL FUSION PROTEIN"/>
    <property type="match status" value="1"/>
</dbReference>
<dbReference type="InterPro" id="IPR029068">
    <property type="entry name" value="Glyas_Bleomycin-R_OHBP_Dase"/>
</dbReference>
<evidence type="ECO:0000259" key="1">
    <source>
        <dbReference type="Pfam" id="PF18029"/>
    </source>
</evidence>
<organism evidence="2 3">
    <name type="scientific">Kineosporia mesophila</name>
    <dbReference type="NCBI Taxonomy" id="566012"/>
    <lineage>
        <taxon>Bacteria</taxon>
        <taxon>Bacillati</taxon>
        <taxon>Actinomycetota</taxon>
        <taxon>Actinomycetes</taxon>
        <taxon>Kineosporiales</taxon>
        <taxon>Kineosporiaceae</taxon>
        <taxon>Kineosporia</taxon>
    </lineage>
</organism>
<proteinExistence type="predicted"/>
<evidence type="ECO:0000313" key="3">
    <source>
        <dbReference type="Proteomes" id="UP001501074"/>
    </source>
</evidence>
<feature type="domain" description="Glyoxalase-like" evidence="1">
    <location>
        <begin position="5"/>
        <end position="107"/>
    </location>
</feature>
<comment type="caution">
    <text evidence="2">The sequence shown here is derived from an EMBL/GenBank/DDBJ whole genome shotgun (WGS) entry which is preliminary data.</text>
</comment>
<dbReference type="Proteomes" id="UP001501074">
    <property type="component" value="Unassembled WGS sequence"/>
</dbReference>